<dbReference type="VEuPathDB" id="FungiDB:PV07_02225"/>
<feature type="transmembrane region" description="Helical" evidence="6">
    <location>
        <begin position="188"/>
        <end position="209"/>
    </location>
</feature>
<dbReference type="OrthoDB" id="2587356at2759"/>
<feature type="transmembrane region" description="Helical" evidence="6">
    <location>
        <begin position="345"/>
        <end position="366"/>
    </location>
</feature>
<keyword evidence="9" id="KW-1185">Reference proteome</keyword>
<feature type="region of interest" description="Disordered" evidence="5">
    <location>
        <begin position="1"/>
        <end position="30"/>
    </location>
</feature>
<feature type="transmembrane region" description="Helical" evidence="6">
    <location>
        <begin position="565"/>
        <end position="586"/>
    </location>
</feature>
<evidence type="ECO:0000256" key="2">
    <source>
        <dbReference type="ARBA" id="ARBA00022692"/>
    </source>
</evidence>
<feature type="transmembrane region" description="Helical" evidence="6">
    <location>
        <begin position="386"/>
        <end position="402"/>
    </location>
</feature>
<feature type="domain" description="Major facilitator superfamily (MFS) profile" evidence="7">
    <location>
        <begin position="61"/>
        <end position="588"/>
    </location>
</feature>
<feature type="transmembrane region" description="Helical" evidence="6">
    <location>
        <begin position="132"/>
        <end position="150"/>
    </location>
</feature>
<dbReference type="Pfam" id="PF07690">
    <property type="entry name" value="MFS_1"/>
    <property type="match status" value="1"/>
</dbReference>
<protein>
    <recommendedName>
        <fullName evidence="7">Major facilitator superfamily (MFS) profile domain-containing protein</fullName>
    </recommendedName>
</protein>
<dbReference type="RefSeq" id="XP_016255751.1">
    <property type="nucleotide sequence ID" value="XM_016388823.1"/>
</dbReference>
<feature type="transmembrane region" description="Helical" evidence="6">
    <location>
        <begin position="302"/>
        <end position="321"/>
    </location>
</feature>
<evidence type="ECO:0000256" key="3">
    <source>
        <dbReference type="ARBA" id="ARBA00022989"/>
    </source>
</evidence>
<dbReference type="GeneID" id="27341419"/>
<organism evidence="8 9">
    <name type="scientific">Cladophialophora immunda</name>
    <dbReference type="NCBI Taxonomy" id="569365"/>
    <lineage>
        <taxon>Eukaryota</taxon>
        <taxon>Fungi</taxon>
        <taxon>Dikarya</taxon>
        <taxon>Ascomycota</taxon>
        <taxon>Pezizomycotina</taxon>
        <taxon>Eurotiomycetes</taxon>
        <taxon>Chaetothyriomycetidae</taxon>
        <taxon>Chaetothyriales</taxon>
        <taxon>Herpotrichiellaceae</taxon>
        <taxon>Cladophialophora</taxon>
    </lineage>
</organism>
<keyword evidence="2 6" id="KW-0812">Transmembrane</keyword>
<dbReference type="PANTHER" id="PTHR23501:SF195">
    <property type="entry name" value="PEP5"/>
    <property type="match status" value="1"/>
</dbReference>
<feature type="transmembrane region" description="Helical" evidence="6">
    <location>
        <begin position="229"/>
        <end position="248"/>
    </location>
</feature>
<evidence type="ECO:0000256" key="1">
    <source>
        <dbReference type="ARBA" id="ARBA00004141"/>
    </source>
</evidence>
<keyword evidence="4 6" id="KW-0472">Membrane</keyword>
<feature type="transmembrane region" description="Helical" evidence="6">
    <location>
        <begin position="100"/>
        <end position="120"/>
    </location>
</feature>
<evidence type="ECO:0000256" key="5">
    <source>
        <dbReference type="SAM" id="MobiDB-lite"/>
    </source>
</evidence>
<dbReference type="InterPro" id="IPR020846">
    <property type="entry name" value="MFS_dom"/>
</dbReference>
<feature type="transmembrane region" description="Helical" evidence="6">
    <location>
        <begin position="439"/>
        <end position="460"/>
    </location>
</feature>
<dbReference type="PANTHER" id="PTHR23501">
    <property type="entry name" value="MAJOR FACILITATOR SUPERFAMILY"/>
    <property type="match status" value="1"/>
</dbReference>
<dbReference type="AlphaFoldDB" id="A0A0D2D018"/>
<dbReference type="GO" id="GO:0005886">
    <property type="term" value="C:plasma membrane"/>
    <property type="evidence" value="ECO:0007669"/>
    <property type="project" value="TreeGrafter"/>
</dbReference>
<dbReference type="Gene3D" id="1.20.1250.20">
    <property type="entry name" value="MFS general substrate transporter like domains"/>
    <property type="match status" value="2"/>
</dbReference>
<dbReference type="Proteomes" id="UP000054466">
    <property type="component" value="Unassembled WGS sequence"/>
</dbReference>
<gene>
    <name evidence="8" type="ORF">PV07_02225</name>
</gene>
<dbReference type="InterPro" id="IPR036259">
    <property type="entry name" value="MFS_trans_sf"/>
</dbReference>
<evidence type="ECO:0000256" key="4">
    <source>
        <dbReference type="ARBA" id="ARBA00023136"/>
    </source>
</evidence>
<proteinExistence type="predicted"/>
<evidence type="ECO:0000259" key="7">
    <source>
        <dbReference type="PROSITE" id="PS50850"/>
    </source>
</evidence>
<comment type="subcellular location">
    <subcellularLocation>
        <location evidence="1">Membrane</location>
        <topology evidence="1">Multi-pass membrane protein</topology>
    </subcellularLocation>
</comment>
<dbReference type="GO" id="GO:0022857">
    <property type="term" value="F:transmembrane transporter activity"/>
    <property type="evidence" value="ECO:0007669"/>
    <property type="project" value="InterPro"/>
</dbReference>
<reference evidence="8 9" key="1">
    <citation type="submission" date="2015-01" db="EMBL/GenBank/DDBJ databases">
        <title>The Genome Sequence of Cladophialophora immunda CBS83496.</title>
        <authorList>
            <consortium name="The Broad Institute Genomics Platform"/>
            <person name="Cuomo C."/>
            <person name="de Hoog S."/>
            <person name="Gorbushina A."/>
            <person name="Stielow B."/>
            <person name="Teixiera M."/>
            <person name="Abouelleil A."/>
            <person name="Chapman S.B."/>
            <person name="Priest M."/>
            <person name="Young S.K."/>
            <person name="Wortman J."/>
            <person name="Nusbaum C."/>
            <person name="Birren B."/>
        </authorList>
    </citation>
    <scope>NUCLEOTIDE SEQUENCE [LARGE SCALE GENOMIC DNA]</scope>
    <source>
        <strain evidence="8 9">CBS 83496</strain>
    </source>
</reference>
<dbReference type="HOGENOM" id="CLU_000960_25_1_1"/>
<dbReference type="SUPFAM" id="SSF103473">
    <property type="entry name" value="MFS general substrate transporter"/>
    <property type="match status" value="1"/>
</dbReference>
<keyword evidence="3 6" id="KW-1133">Transmembrane helix</keyword>
<name>A0A0D2D018_9EURO</name>
<evidence type="ECO:0000313" key="9">
    <source>
        <dbReference type="Proteomes" id="UP000054466"/>
    </source>
</evidence>
<evidence type="ECO:0000256" key="6">
    <source>
        <dbReference type="SAM" id="Phobius"/>
    </source>
</evidence>
<dbReference type="PROSITE" id="PS50850">
    <property type="entry name" value="MFS"/>
    <property type="match status" value="1"/>
</dbReference>
<feature type="transmembrane region" description="Helical" evidence="6">
    <location>
        <begin position="269"/>
        <end position="290"/>
    </location>
</feature>
<feature type="transmembrane region" description="Helical" evidence="6">
    <location>
        <begin position="414"/>
        <end position="433"/>
    </location>
</feature>
<evidence type="ECO:0000313" key="8">
    <source>
        <dbReference type="EMBL" id="KIW35535.1"/>
    </source>
</evidence>
<dbReference type="InterPro" id="IPR011701">
    <property type="entry name" value="MFS"/>
</dbReference>
<dbReference type="EMBL" id="KN847040">
    <property type="protein sequence ID" value="KIW35535.1"/>
    <property type="molecule type" value="Genomic_DNA"/>
</dbReference>
<accession>A0A0D2D018</accession>
<sequence>MSSPTSKPLEDTIVQGGVADPGETKVESTSTTIHIDNVDSESVTLGNFVYNDGEEEPELHIRTWIAYGSMLLLIYCQNMSLSGPPSVLSFIEADLNNTTVGYWVTNALVLVQATIGPILCMASDTFQARKTLLVGSCLVAMIGAGIAPGSKSIYRLIAAQTLIGFGFAGVPLTYSVPSEILPRKWRPMAQGVLSLAASLSNISGPLIGGALTTQNAHARSSSNSGWRKYFWIEFAIWAAGAMGVFFGYRPPKRHTRLDHLSFWQKLGRLDLLGSGLLISGLVLLLVGLNLGGNLYAWTNAKVLVTLILGIAVLGAFGAWEWKGTKTGIMSHDMFQKGPNGRTRPFPIYVALMCIEGIVLFTIIIFYPIMTTSLFTTDALKSTARLMAYWVSYAISTPIWGYVSTRFRVVREPLAFGFLLFAAGIAGLATIEPGQSFNQLAFAAVAGFGFGAPIVLIIAGVQLSVPHHLLATATAVINSSRAVGATIFTSIYGAALSKNLSNKIPRYLAEAATKAGLPASSIPAFIGALAGGNQSGLSSIPGVNADIIAAGSEALKQAYADSIRTIFIIGAPFGALACALCFLLSSYKNMMSYRVEAPVEQLHAKHHDVRKAGE</sequence>